<dbReference type="AlphaFoldDB" id="W7Y1V6"/>
<dbReference type="RefSeq" id="WP_044263014.1">
    <property type="nucleotide sequence ID" value="NZ_BAMD01000001.1"/>
</dbReference>
<dbReference type="eggNOG" id="COG0457">
    <property type="taxonomic scope" value="Bacteria"/>
</dbReference>
<dbReference type="EMBL" id="BAMD01000001">
    <property type="protein sequence ID" value="GAF01508.1"/>
    <property type="molecule type" value="Genomic_DNA"/>
</dbReference>
<feature type="chain" id="PRO_5004907135" evidence="2">
    <location>
        <begin position="23"/>
        <end position="343"/>
    </location>
</feature>
<protein>
    <submittedName>
        <fullName evidence="3">Outer membrane protein PgaA</fullName>
    </submittedName>
</protein>
<dbReference type="Pfam" id="PF13432">
    <property type="entry name" value="TPR_16"/>
    <property type="match status" value="1"/>
</dbReference>
<evidence type="ECO:0000313" key="4">
    <source>
        <dbReference type="Proteomes" id="UP000019402"/>
    </source>
</evidence>
<keyword evidence="2" id="KW-0732">Signal</keyword>
<dbReference type="SMART" id="SM00028">
    <property type="entry name" value="TPR"/>
    <property type="match status" value="4"/>
</dbReference>
<dbReference type="Proteomes" id="UP000019402">
    <property type="component" value="Unassembled WGS sequence"/>
</dbReference>
<feature type="repeat" description="TPR" evidence="1">
    <location>
        <begin position="96"/>
        <end position="129"/>
    </location>
</feature>
<dbReference type="InterPro" id="IPR011990">
    <property type="entry name" value="TPR-like_helical_dom_sf"/>
</dbReference>
<dbReference type="InterPro" id="IPR019734">
    <property type="entry name" value="TPR_rpt"/>
</dbReference>
<dbReference type="PANTHER" id="PTHR12558">
    <property type="entry name" value="CELL DIVISION CYCLE 16,23,27"/>
    <property type="match status" value="1"/>
</dbReference>
<comment type="caution">
    <text evidence="3">The sequence shown here is derived from an EMBL/GenBank/DDBJ whole genome shotgun (WGS) entry which is preliminary data.</text>
</comment>
<keyword evidence="1" id="KW-0802">TPR repeat</keyword>
<dbReference type="PANTHER" id="PTHR12558:SF13">
    <property type="entry name" value="CELL DIVISION CYCLE PROTEIN 27 HOMOLOG"/>
    <property type="match status" value="1"/>
</dbReference>
<keyword evidence="4" id="KW-1185">Reference proteome</keyword>
<proteinExistence type="predicted"/>
<dbReference type="GO" id="GO:0051301">
    <property type="term" value="P:cell division"/>
    <property type="evidence" value="ECO:0007669"/>
    <property type="project" value="TreeGrafter"/>
</dbReference>
<accession>W7Y1V6</accession>
<dbReference type="Gene3D" id="1.25.40.10">
    <property type="entry name" value="Tetratricopeptide repeat domain"/>
    <property type="match status" value="2"/>
</dbReference>
<evidence type="ECO:0000313" key="3">
    <source>
        <dbReference type="EMBL" id="GAF01508.1"/>
    </source>
</evidence>
<organism evidence="3 4">
    <name type="scientific">Saccharicrinis fermentans DSM 9555 = JCM 21142</name>
    <dbReference type="NCBI Taxonomy" id="869213"/>
    <lineage>
        <taxon>Bacteria</taxon>
        <taxon>Pseudomonadati</taxon>
        <taxon>Bacteroidota</taxon>
        <taxon>Bacteroidia</taxon>
        <taxon>Marinilabiliales</taxon>
        <taxon>Marinilabiliaceae</taxon>
        <taxon>Saccharicrinis</taxon>
    </lineage>
</organism>
<dbReference type="OrthoDB" id="793001at2"/>
<sequence>MNAKLIITILLCMWLAPSLAGAQNSDFETIVSRGMTDYHNGKYENALSWYKQAYQMNRNSELVCYQIAATYLTLQDYESAAIYSSKLLKKDGEYSKDAYLINASAWENLGRTKKARKIYREALKKHPSNYLLHYNLALSCFNNHQMEEAMEHTISAIEIYPAHASSHLLLAYTMFDMGERVQSMLPLYYFLLLEQDSDRSSTAYDMLESLWNQGVRVKGQRDIQLIKAGFNYGEFANAELAVSMIQPSDFSEDHAKSKVKNKLLNKFVSNSTTLFKVLEESAVDKDGFWWDFYVNFFSKLHRNELDEAFSYYISGCRFNQDVLLWMSENNQEFQEFSSWMEAQ</sequence>
<feature type="repeat" description="TPR" evidence="1">
    <location>
        <begin position="27"/>
        <end position="60"/>
    </location>
</feature>
<dbReference type="PROSITE" id="PS50005">
    <property type="entry name" value="TPR"/>
    <property type="match status" value="2"/>
</dbReference>
<dbReference type="SUPFAM" id="SSF48452">
    <property type="entry name" value="TPR-like"/>
    <property type="match status" value="1"/>
</dbReference>
<feature type="signal peptide" evidence="2">
    <location>
        <begin position="1"/>
        <end position="22"/>
    </location>
</feature>
<name>W7Y1V6_9BACT</name>
<evidence type="ECO:0000256" key="1">
    <source>
        <dbReference type="PROSITE-ProRule" id="PRU00339"/>
    </source>
</evidence>
<evidence type="ECO:0000256" key="2">
    <source>
        <dbReference type="SAM" id="SignalP"/>
    </source>
</evidence>
<dbReference type="STRING" id="869213.GCA_000517085_04514"/>
<gene>
    <name evidence="3" type="ORF">JCM21142_116</name>
</gene>
<reference evidence="3 4" key="1">
    <citation type="journal article" date="2014" name="Genome Announc.">
        <title>Draft Genome Sequence of Cytophaga fermentans JCM 21142T, a Facultative Anaerobe Isolated from Marine Mud.</title>
        <authorList>
            <person name="Starns D."/>
            <person name="Oshima K."/>
            <person name="Suda W."/>
            <person name="Iino T."/>
            <person name="Yuki M."/>
            <person name="Inoue J."/>
            <person name="Kitamura K."/>
            <person name="Iida T."/>
            <person name="Darby A."/>
            <person name="Hattori M."/>
            <person name="Ohkuma M."/>
        </authorList>
    </citation>
    <scope>NUCLEOTIDE SEQUENCE [LARGE SCALE GENOMIC DNA]</scope>
    <source>
        <strain evidence="3 4">JCM 21142</strain>
    </source>
</reference>